<dbReference type="Proteomes" id="UP000308600">
    <property type="component" value="Unassembled WGS sequence"/>
</dbReference>
<sequence>FHTGCGIGILLRMLWVLLLVSYHSIRGDREEEQQRINHEIKYTHILLEAEPAEVIFVQPPTYTDEKVALKEDAN</sequence>
<reference evidence="1 2" key="1">
    <citation type="journal article" date="2019" name="Nat. Ecol. Evol.">
        <title>Megaphylogeny resolves global patterns of mushroom evolution.</title>
        <authorList>
            <person name="Varga T."/>
            <person name="Krizsan K."/>
            <person name="Foldi C."/>
            <person name="Dima B."/>
            <person name="Sanchez-Garcia M."/>
            <person name="Sanchez-Ramirez S."/>
            <person name="Szollosi G.J."/>
            <person name="Szarkandi J.G."/>
            <person name="Papp V."/>
            <person name="Albert L."/>
            <person name="Andreopoulos W."/>
            <person name="Angelini C."/>
            <person name="Antonin V."/>
            <person name="Barry K.W."/>
            <person name="Bougher N.L."/>
            <person name="Buchanan P."/>
            <person name="Buyck B."/>
            <person name="Bense V."/>
            <person name="Catcheside P."/>
            <person name="Chovatia M."/>
            <person name="Cooper J."/>
            <person name="Damon W."/>
            <person name="Desjardin D."/>
            <person name="Finy P."/>
            <person name="Geml J."/>
            <person name="Haridas S."/>
            <person name="Hughes K."/>
            <person name="Justo A."/>
            <person name="Karasinski D."/>
            <person name="Kautmanova I."/>
            <person name="Kiss B."/>
            <person name="Kocsube S."/>
            <person name="Kotiranta H."/>
            <person name="LaButti K.M."/>
            <person name="Lechner B.E."/>
            <person name="Liimatainen K."/>
            <person name="Lipzen A."/>
            <person name="Lukacs Z."/>
            <person name="Mihaltcheva S."/>
            <person name="Morgado L.N."/>
            <person name="Niskanen T."/>
            <person name="Noordeloos M.E."/>
            <person name="Ohm R.A."/>
            <person name="Ortiz-Santana B."/>
            <person name="Ovrebo C."/>
            <person name="Racz N."/>
            <person name="Riley R."/>
            <person name="Savchenko A."/>
            <person name="Shiryaev A."/>
            <person name="Soop K."/>
            <person name="Spirin V."/>
            <person name="Szebenyi C."/>
            <person name="Tomsovsky M."/>
            <person name="Tulloss R.E."/>
            <person name="Uehling J."/>
            <person name="Grigoriev I.V."/>
            <person name="Vagvolgyi C."/>
            <person name="Papp T."/>
            <person name="Martin F.M."/>
            <person name="Miettinen O."/>
            <person name="Hibbett D.S."/>
            <person name="Nagy L.G."/>
        </authorList>
    </citation>
    <scope>NUCLEOTIDE SEQUENCE [LARGE SCALE GENOMIC DNA]</scope>
    <source>
        <strain evidence="1 2">NL-1719</strain>
    </source>
</reference>
<proteinExistence type="predicted"/>
<name>A0ACD3A697_9AGAR</name>
<feature type="non-terminal residue" evidence="1">
    <location>
        <position position="1"/>
    </location>
</feature>
<dbReference type="EMBL" id="ML208727">
    <property type="protein sequence ID" value="TFK60829.1"/>
    <property type="molecule type" value="Genomic_DNA"/>
</dbReference>
<evidence type="ECO:0000313" key="1">
    <source>
        <dbReference type="EMBL" id="TFK60829.1"/>
    </source>
</evidence>
<protein>
    <submittedName>
        <fullName evidence="1">Uncharacterized protein</fullName>
    </submittedName>
</protein>
<gene>
    <name evidence="1" type="ORF">BDN72DRAFT_778920</name>
</gene>
<organism evidence="1 2">
    <name type="scientific">Pluteus cervinus</name>
    <dbReference type="NCBI Taxonomy" id="181527"/>
    <lineage>
        <taxon>Eukaryota</taxon>
        <taxon>Fungi</taxon>
        <taxon>Dikarya</taxon>
        <taxon>Basidiomycota</taxon>
        <taxon>Agaricomycotina</taxon>
        <taxon>Agaricomycetes</taxon>
        <taxon>Agaricomycetidae</taxon>
        <taxon>Agaricales</taxon>
        <taxon>Pluteineae</taxon>
        <taxon>Pluteaceae</taxon>
        <taxon>Pluteus</taxon>
    </lineage>
</organism>
<accession>A0ACD3A697</accession>
<keyword evidence="2" id="KW-1185">Reference proteome</keyword>
<evidence type="ECO:0000313" key="2">
    <source>
        <dbReference type="Proteomes" id="UP000308600"/>
    </source>
</evidence>